<comment type="caution">
    <text evidence="1">The sequence shown here is derived from an EMBL/GenBank/DDBJ whole genome shotgun (WGS) entry which is preliminary data.</text>
</comment>
<protein>
    <submittedName>
        <fullName evidence="1">Uncharacterized protein</fullName>
    </submittedName>
</protein>
<sequence length="464" mass="48837">MTGPLSCRDGGGLSQQTCLKSLGGRPVLRRGAFSSGGSGCRLFLQKTKTSFENSAVPPPDPNLTEWLVLACVKHSKSEARIVESGKPPGCTAFEPTEIAPLPDAHDGSTMTVVGALTTTFRAPSSCTTDSPQLYQVWSEKESHYVEGPLFTQDSGCFPSGYDPAPTNYYSPGWCPYGYTTGCSSLASTGTVTETAVICCPTNFDYTCQASPSSGQSLIECTTAWSAAEVVLQGVTVVTDGEVGTTTVVTEPSNTITAHGIQVRFKSTDPTPVPVIDDPGFLVISRTPGPPISIPTELPAPTRPLPPPSNGVSTSAAIGIGVGSAIAALLIAGAIGLFFFLRWRRKKRPSSRRSSIPPPVPPKELSASPLPYRTVPPPFELSNEAASPRRTSTSTSKRHLSMSPGFETTPALGASRESVVPGGYLAVELEAPSEASLRDRASPESESSGWTDRQARGGTMPMPWI</sequence>
<dbReference type="Proteomes" id="UP000724584">
    <property type="component" value="Unassembled WGS sequence"/>
</dbReference>
<name>A0ACB7NXC3_9PEZI</name>
<evidence type="ECO:0000313" key="2">
    <source>
        <dbReference type="Proteomes" id="UP000724584"/>
    </source>
</evidence>
<accession>A0ACB7NXC3</accession>
<evidence type="ECO:0000313" key="1">
    <source>
        <dbReference type="EMBL" id="KAH6622932.1"/>
    </source>
</evidence>
<gene>
    <name evidence="1" type="ORF">F5144DRAFT_495166</name>
</gene>
<organism evidence="1 2">
    <name type="scientific">Chaetomium tenue</name>
    <dbReference type="NCBI Taxonomy" id="1854479"/>
    <lineage>
        <taxon>Eukaryota</taxon>
        <taxon>Fungi</taxon>
        <taxon>Dikarya</taxon>
        <taxon>Ascomycota</taxon>
        <taxon>Pezizomycotina</taxon>
        <taxon>Sordariomycetes</taxon>
        <taxon>Sordariomycetidae</taxon>
        <taxon>Sordariales</taxon>
        <taxon>Chaetomiaceae</taxon>
        <taxon>Chaetomium</taxon>
    </lineage>
</organism>
<reference evidence="1 2" key="1">
    <citation type="journal article" date="2021" name="Nat. Commun.">
        <title>Genetic determinants of endophytism in the Arabidopsis root mycobiome.</title>
        <authorList>
            <person name="Mesny F."/>
            <person name="Miyauchi S."/>
            <person name="Thiergart T."/>
            <person name="Pickel B."/>
            <person name="Atanasova L."/>
            <person name="Karlsson M."/>
            <person name="Huettel B."/>
            <person name="Barry K.W."/>
            <person name="Haridas S."/>
            <person name="Chen C."/>
            <person name="Bauer D."/>
            <person name="Andreopoulos W."/>
            <person name="Pangilinan J."/>
            <person name="LaButti K."/>
            <person name="Riley R."/>
            <person name="Lipzen A."/>
            <person name="Clum A."/>
            <person name="Drula E."/>
            <person name="Henrissat B."/>
            <person name="Kohler A."/>
            <person name="Grigoriev I.V."/>
            <person name="Martin F.M."/>
            <person name="Hacquard S."/>
        </authorList>
    </citation>
    <scope>NUCLEOTIDE SEQUENCE [LARGE SCALE GENOMIC DNA]</scope>
    <source>
        <strain evidence="1 2">MPI-SDFR-AT-0079</strain>
    </source>
</reference>
<dbReference type="EMBL" id="JAGIZQ010000006">
    <property type="protein sequence ID" value="KAH6622932.1"/>
    <property type="molecule type" value="Genomic_DNA"/>
</dbReference>
<keyword evidence="2" id="KW-1185">Reference proteome</keyword>
<proteinExistence type="predicted"/>